<name>A0A177KIK5_9BACI</name>
<organism evidence="1 2">
    <name type="scientific">Domibacillus aminovorans</name>
    <dbReference type="NCBI Taxonomy" id="29332"/>
    <lineage>
        <taxon>Bacteria</taxon>
        <taxon>Bacillati</taxon>
        <taxon>Bacillota</taxon>
        <taxon>Bacilli</taxon>
        <taxon>Bacillales</taxon>
        <taxon>Bacillaceae</taxon>
        <taxon>Domibacillus</taxon>
    </lineage>
</organism>
<comment type="caution">
    <text evidence="1">The sequence shown here is derived from an EMBL/GenBank/DDBJ whole genome shotgun (WGS) entry which is preliminary data.</text>
</comment>
<reference evidence="1 2" key="1">
    <citation type="submission" date="2016-01" db="EMBL/GenBank/DDBJ databases">
        <title>Investigation of taxonomic status of Bacillus aminovorans.</title>
        <authorList>
            <person name="Verma A."/>
            <person name="Pal Y."/>
            <person name="Krishnamurthi S."/>
        </authorList>
    </citation>
    <scope>NUCLEOTIDE SEQUENCE [LARGE SCALE GENOMIC DNA]</scope>
    <source>
        <strain evidence="1 2">DSM 4337</strain>
    </source>
</reference>
<dbReference type="AlphaFoldDB" id="A0A177KIK5"/>
<sequence>MGELAIKEQVLLAYYVQYYLENKPDVMYELHERMSENMAPAVYEIAMNDLFDKGLVNGLEKIRRYDETDGNIIKPMITNEGVIYINNVLGIQPYASDGSKLKYVKNTLITSNLELTIPIIAKYIEESVKE</sequence>
<dbReference type="EMBL" id="LQWZ01000036">
    <property type="protein sequence ID" value="OAH53232.1"/>
    <property type="molecule type" value="Genomic_DNA"/>
</dbReference>
<evidence type="ECO:0000313" key="1">
    <source>
        <dbReference type="EMBL" id="OAH53232.1"/>
    </source>
</evidence>
<dbReference type="Proteomes" id="UP000077271">
    <property type="component" value="Unassembled WGS sequence"/>
</dbReference>
<dbReference type="RefSeq" id="WP_018395541.1">
    <property type="nucleotide sequence ID" value="NZ_LQWZ01000036.1"/>
</dbReference>
<accession>A0A177KIK5</accession>
<evidence type="ECO:0000313" key="2">
    <source>
        <dbReference type="Proteomes" id="UP000077271"/>
    </source>
</evidence>
<protein>
    <submittedName>
        <fullName evidence="1">Uncharacterized protein</fullName>
    </submittedName>
</protein>
<dbReference type="OrthoDB" id="2919467at2"/>
<proteinExistence type="predicted"/>
<gene>
    <name evidence="1" type="ORF">AWH48_12840</name>
</gene>